<accession>A0A502GKT1</accession>
<organism evidence="1 2">
    <name type="scientific">Ewingella americana</name>
    <dbReference type="NCBI Taxonomy" id="41202"/>
    <lineage>
        <taxon>Bacteria</taxon>
        <taxon>Pseudomonadati</taxon>
        <taxon>Pseudomonadota</taxon>
        <taxon>Gammaproteobacteria</taxon>
        <taxon>Enterobacterales</taxon>
        <taxon>Yersiniaceae</taxon>
        <taxon>Ewingella</taxon>
    </lineage>
</organism>
<keyword evidence="2" id="KW-1185">Reference proteome</keyword>
<reference evidence="1 2" key="1">
    <citation type="journal article" date="2019" name="Environ. Microbiol.">
        <title>Species interactions and distinct microbial communities in high Arctic permafrost affected cryosols are associated with the CH4 and CO2 gas fluxes.</title>
        <authorList>
            <person name="Altshuler I."/>
            <person name="Hamel J."/>
            <person name="Turney S."/>
            <person name="Magnuson E."/>
            <person name="Levesque R."/>
            <person name="Greer C."/>
            <person name="Whyte L.G."/>
        </authorList>
    </citation>
    <scope>NUCLEOTIDE SEQUENCE [LARGE SCALE GENOMIC DNA]</scope>
    <source>
        <strain evidence="1 2">E4</strain>
    </source>
</reference>
<name>A0A502GKT1_9GAMM</name>
<proteinExistence type="predicted"/>
<sequence>MQNDNKNSVYIPAVYCVNYVLQKGRLGLSQASFDSIVNNIQMVKQGQRSETTASLVETMFFARDAVNSMRRGNFGMAMINAAGSALNLVGGTLYSANYDRMRLPAHQRHFYDMFDFIHC</sequence>
<protein>
    <submittedName>
        <fullName evidence="1">Uncharacterized protein</fullName>
    </submittedName>
</protein>
<evidence type="ECO:0000313" key="2">
    <source>
        <dbReference type="Proteomes" id="UP000317663"/>
    </source>
</evidence>
<comment type="caution">
    <text evidence="1">The sequence shown here is derived from an EMBL/GenBank/DDBJ whole genome shotgun (WGS) entry which is preliminary data.</text>
</comment>
<dbReference type="Proteomes" id="UP000317663">
    <property type="component" value="Unassembled WGS sequence"/>
</dbReference>
<dbReference type="AlphaFoldDB" id="A0A502GKT1"/>
<dbReference type="EMBL" id="RCZD01000006">
    <property type="protein sequence ID" value="TPG61443.1"/>
    <property type="molecule type" value="Genomic_DNA"/>
</dbReference>
<evidence type="ECO:0000313" key="1">
    <source>
        <dbReference type="EMBL" id="TPG61443.1"/>
    </source>
</evidence>
<gene>
    <name evidence="1" type="ORF">EAH77_12425</name>
</gene>